<comment type="caution">
    <text evidence="2">The sequence shown here is derived from an EMBL/GenBank/DDBJ whole genome shotgun (WGS) entry which is preliminary data.</text>
</comment>
<dbReference type="Gene3D" id="3.90.1200.10">
    <property type="match status" value="1"/>
</dbReference>
<name>A0ABW4HUG6_9BACI</name>
<accession>A0ABW4HUG6</accession>
<dbReference type="Proteomes" id="UP001597221">
    <property type="component" value="Unassembled WGS sequence"/>
</dbReference>
<dbReference type="SUPFAM" id="SSF56112">
    <property type="entry name" value="Protein kinase-like (PK-like)"/>
    <property type="match status" value="1"/>
</dbReference>
<reference evidence="3" key="1">
    <citation type="journal article" date="2019" name="Int. J. Syst. Evol. Microbiol.">
        <title>The Global Catalogue of Microorganisms (GCM) 10K type strain sequencing project: providing services to taxonomists for standard genome sequencing and annotation.</title>
        <authorList>
            <consortium name="The Broad Institute Genomics Platform"/>
            <consortium name="The Broad Institute Genome Sequencing Center for Infectious Disease"/>
            <person name="Wu L."/>
            <person name="Ma J."/>
        </authorList>
    </citation>
    <scope>NUCLEOTIDE SEQUENCE [LARGE SCALE GENOMIC DNA]</scope>
    <source>
        <strain evidence="3">CGMCC 1.12376</strain>
    </source>
</reference>
<protein>
    <submittedName>
        <fullName evidence="2">Phosphotransferase enzyme family protein</fullName>
    </submittedName>
</protein>
<dbReference type="Pfam" id="PF01636">
    <property type="entry name" value="APH"/>
    <property type="match status" value="1"/>
</dbReference>
<dbReference type="RefSeq" id="WP_251515881.1">
    <property type="nucleotide sequence ID" value="NZ_JAMBON010000030.1"/>
</dbReference>
<sequence length="307" mass="36040">MNGKDVLNKFGFDIKEEPVSIYPYSPVYRVKHEERDVIVKRTQEHAERLMEYTSMLKRNVVKVVTPVKLDEENPQRIGEYNFVVYPFIEGTTYTGSDREIFEAGQLLGKIHSLSPDSNTYGLPEYDVYDFNQDEVEESMAAITKHIREAQLTFDLESLRDVLQEAVIVQGELQQTDLPHIATTYDYKANNLIMTPEPYLIDPDNATWAPRIFDLALALLLFHNEHHDAPDRVFTTQEWKTFLSGYQTYVELTEAEKRHWERAKRHIFLDEVIWLMAEYPEDWQNPAQQKLFLSLNQMILPNADYRLE</sequence>
<proteinExistence type="predicted"/>
<gene>
    <name evidence="2" type="ORF">ACFSBH_15180</name>
</gene>
<dbReference type="EMBL" id="JBHUDE010000142">
    <property type="protein sequence ID" value="MFD1608965.1"/>
    <property type="molecule type" value="Genomic_DNA"/>
</dbReference>
<keyword evidence="3" id="KW-1185">Reference proteome</keyword>
<evidence type="ECO:0000313" key="2">
    <source>
        <dbReference type="EMBL" id="MFD1608965.1"/>
    </source>
</evidence>
<organism evidence="2 3">
    <name type="scientific">Oceanobacillus luteolus</name>
    <dbReference type="NCBI Taxonomy" id="1274358"/>
    <lineage>
        <taxon>Bacteria</taxon>
        <taxon>Bacillati</taxon>
        <taxon>Bacillota</taxon>
        <taxon>Bacilli</taxon>
        <taxon>Bacillales</taxon>
        <taxon>Bacillaceae</taxon>
        <taxon>Oceanobacillus</taxon>
    </lineage>
</organism>
<evidence type="ECO:0000313" key="3">
    <source>
        <dbReference type="Proteomes" id="UP001597221"/>
    </source>
</evidence>
<evidence type="ECO:0000259" key="1">
    <source>
        <dbReference type="Pfam" id="PF01636"/>
    </source>
</evidence>
<dbReference type="InterPro" id="IPR011009">
    <property type="entry name" value="Kinase-like_dom_sf"/>
</dbReference>
<feature type="domain" description="Aminoglycoside phosphotransferase" evidence="1">
    <location>
        <begin position="26"/>
        <end position="231"/>
    </location>
</feature>
<dbReference type="InterPro" id="IPR002575">
    <property type="entry name" value="Aminoglycoside_PTrfase"/>
</dbReference>